<gene>
    <name evidence="1" type="ORF">RFI_20054</name>
</gene>
<sequence length="280" mass="33013">KKKKKKLMNTSFFKIDTFFFLQKKKKDNTDGLFHSFYVCWSTILRAGDPKPVKRMTKLLEPKYRKYNKSVADTCELSELCFEEYFKTRVVDRFRRNPNLKTVVLFFAHYFSFPYTRPDISNLPDLNHLKAVLLNAQTAVDADLDIDLDLKFVVTIRDYDQILRSACIRFGQCRERALIMPFVLTEMTSQLMSFDKRSWIVLDYQHVIQNPLLYVPTFCHFYAIDDCSIVTKALLWALRNRQASEKGRKSQDATAAQTWSLHYQINRKDDILSKLVIKIPM</sequence>
<proteinExistence type="predicted"/>
<dbReference type="Proteomes" id="UP000023152">
    <property type="component" value="Unassembled WGS sequence"/>
</dbReference>
<protein>
    <submittedName>
        <fullName evidence="1">Uncharacterized protein</fullName>
    </submittedName>
</protein>
<evidence type="ECO:0000313" key="1">
    <source>
        <dbReference type="EMBL" id="ETO17276.1"/>
    </source>
</evidence>
<comment type="caution">
    <text evidence="1">The sequence shown here is derived from an EMBL/GenBank/DDBJ whole genome shotgun (WGS) entry which is preliminary data.</text>
</comment>
<reference evidence="1 2" key="1">
    <citation type="journal article" date="2013" name="Curr. Biol.">
        <title>The Genome of the Foraminiferan Reticulomyxa filosa.</title>
        <authorList>
            <person name="Glockner G."/>
            <person name="Hulsmann N."/>
            <person name="Schleicher M."/>
            <person name="Noegel A.A."/>
            <person name="Eichinger L."/>
            <person name="Gallinger C."/>
            <person name="Pawlowski J."/>
            <person name="Sierra R."/>
            <person name="Euteneuer U."/>
            <person name="Pillet L."/>
            <person name="Moustafa A."/>
            <person name="Platzer M."/>
            <person name="Groth M."/>
            <person name="Szafranski K."/>
            <person name="Schliwa M."/>
        </authorList>
    </citation>
    <scope>NUCLEOTIDE SEQUENCE [LARGE SCALE GENOMIC DNA]</scope>
</reference>
<feature type="non-terminal residue" evidence="1">
    <location>
        <position position="1"/>
    </location>
</feature>
<dbReference type="AlphaFoldDB" id="X6MUC7"/>
<keyword evidence="2" id="KW-1185">Reference proteome</keyword>
<dbReference type="EMBL" id="ASPP01016985">
    <property type="protein sequence ID" value="ETO17276.1"/>
    <property type="molecule type" value="Genomic_DNA"/>
</dbReference>
<organism evidence="1 2">
    <name type="scientific">Reticulomyxa filosa</name>
    <dbReference type="NCBI Taxonomy" id="46433"/>
    <lineage>
        <taxon>Eukaryota</taxon>
        <taxon>Sar</taxon>
        <taxon>Rhizaria</taxon>
        <taxon>Retaria</taxon>
        <taxon>Foraminifera</taxon>
        <taxon>Monothalamids</taxon>
        <taxon>Reticulomyxidae</taxon>
        <taxon>Reticulomyxa</taxon>
    </lineage>
</organism>
<accession>X6MUC7</accession>
<evidence type="ECO:0000313" key="2">
    <source>
        <dbReference type="Proteomes" id="UP000023152"/>
    </source>
</evidence>
<name>X6MUC7_RETFI</name>